<dbReference type="CDD" id="cd10845">
    <property type="entry name" value="DSRM_RNAse_III_family"/>
    <property type="match status" value="1"/>
</dbReference>
<dbReference type="InterPro" id="IPR000999">
    <property type="entry name" value="RNase_III_dom"/>
</dbReference>
<evidence type="ECO:0000256" key="10">
    <source>
        <dbReference type="ARBA" id="ARBA00049596"/>
    </source>
</evidence>
<dbReference type="PANTHER" id="PTHR14950">
    <property type="entry name" value="DICER-RELATED"/>
    <property type="match status" value="1"/>
</dbReference>
<keyword evidence="11" id="KW-0819">tRNA processing</keyword>
<dbReference type="Gene3D" id="3.30.160.20">
    <property type="match status" value="1"/>
</dbReference>
<keyword evidence="5 11" id="KW-0479">Metal-binding</keyword>
<comment type="cofactor">
    <cofactor evidence="11">
        <name>Mg(2+)</name>
        <dbReference type="ChEBI" id="CHEBI:18420"/>
    </cofactor>
</comment>
<comment type="subcellular location">
    <subcellularLocation>
        <location evidence="11">Cytoplasm</location>
    </subcellularLocation>
</comment>
<evidence type="ECO:0000259" key="13">
    <source>
        <dbReference type="PROSITE" id="PS50142"/>
    </source>
</evidence>
<evidence type="ECO:0000256" key="2">
    <source>
        <dbReference type="ARBA" id="ARBA00010183"/>
    </source>
</evidence>
<dbReference type="NCBIfam" id="TIGR02191">
    <property type="entry name" value="RNaseIII"/>
    <property type="match status" value="1"/>
</dbReference>
<organism evidence="14 15">
    <name type="scientific">Lyticum sinuosum</name>
    <dbReference type="NCBI Taxonomy" id="1332059"/>
    <lineage>
        <taxon>Bacteria</taxon>
        <taxon>Pseudomonadati</taxon>
        <taxon>Pseudomonadota</taxon>
        <taxon>Alphaproteobacteria</taxon>
        <taxon>Rickettsiales</taxon>
        <taxon>Lyticum</taxon>
    </lineage>
</organism>
<name>A0AAE4VKY8_9RICK</name>
<keyword evidence="11" id="KW-0963">Cytoplasm</keyword>
<evidence type="ECO:0000256" key="11">
    <source>
        <dbReference type="HAMAP-Rule" id="MF_00104"/>
    </source>
</evidence>
<dbReference type="GO" id="GO:0008033">
    <property type="term" value="P:tRNA processing"/>
    <property type="evidence" value="ECO:0007669"/>
    <property type="project" value="UniProtKB-KW"/>
</dbReference>
<accession>A0AAE4VKY8</accession>
<dbReference type="SMART" id="SM00358">
    <property type="entry name" value="DSRM"/>
    <property type="match status" value="1"/>
</dbReference>
<feature type="active site" evidence="11">
    <location>
        <position position="50"/>
    </location>
</feature>
<dbReference type="PROSITE" id="PS50142">
    <property type="entry name" value="RNASE_3_2"/>
    <property type="match status" value="1"/>
</dbReference>
<evidence type="ECO:0000256" key="8">
    <source>
        <dbReference type="ARBA" id="ARBA00022842"/>
    </source>
</evidence>
<evidence type="ECO:0000256" key="3">
    <source>
        <dbReference type="ARBA" id="ARBA00022664"/>
    </source>
</evidence>
<reference evidence="14" key="1">
    <citation type="submission" date="2023-02" db="EMBL/GenBank/DDBJ databases">
        <title>Host association and intracellularity evolved multiple times independently in the Rickettsiales.</title>
        <authorList>
            <person name="Castelli M."/>
            <person name="Nardi T."/>
            <person name="Gammuto L."/>
            <person name="Bellinzona G."/>
            <person name="Sabaneyeva E."/>
            <person name="Potekhin A."/>
            <person name="Serra V."/>
            <person name="Petroni G."/>
            <person name="Sassera D."/>
        </authorList>
    </citation>
    <scope>NUCLEOTIDE SEQUENCE</scope>
    <source>
        <strain evidence="14">USBL-36I1</strain>
    </source>
</reference>
<keyword evidence="11" id="KW-0698">rRNA processing</keyword>
<comment type="subunit">
    <text evidence="11">Homodimer.</text>
</comment>
<gene>
    <name evidence="11" type="primary">rnc</name>
    <name evidence="14" type="ORF">Lyticum_00403</name>
</gene>
<evidence type="ECO:0000256" key="6">
    <source>
        <dbReference type="ARBA" id="ARBA00022759"/>
    </source>
</evidence>
<evidence type="ECO:0000256" key="1">
    <source>
        <dbReference type="ARBA" id="ARBA00000109"/>
    </source>
</evidence>
<dbReference type="GO" id="GO:0019843">
    <property type="term" value="F:rRNA binding"/>
    <property type="evidence" value="ECO:0007669"/>
    <property type="project" value="UniProtKB-KW"/>
</dbReference>
<dbReference type="Gene3D" id="1.10.1520.10">
    <property type="entry name" value="Ribonuclease III domain"/>
    <property type="match status" value="1"/>
</dbReference>
<dbReference type="GO" id="GO:0004525">
    <property type="term" value="F:ribonuclease III activity"/>
    <property type="evidence" value="ECO:0007669"/>
    <property type="project" value="UniProtKB-UniRule"/>
</dbReference>
<evidence type="ECO:0000256" key="9">
    <source>
        <dbReference type="ARBA" id="ARBA00022884"/>
    </source>
</evidence>
<dbReference type="EMBL" id="JARGYU010000002">
    <property type="protein sequence ID" value="MDZ5761234.1"/>
    <property type="molecule type" value="Genomic_DNA"/>
</dbReference>
<dbReference type="InterPro" id="IPR011907">
    <property type="entry name" value="RNase_III"/>
</dbReference>
<protein>
    <recommendedName>
        <fullName evidence="11">Ribonuclease 3</fullName>
        <ecNumber evidence="11">3.1.26.3</ecNumber>
    </recommendedName>
    <alternativeName>
        <fullName evidence="11">Ribonuclease III</fullName>
        <shortName evidence="11">RNase III</shortName>
    </alternativeName>
</protein>
<proteinExistence type="inferred from homology"/>
<dbReference type="InterPro" id="IPR014720">
    <property type="entry name" value="dsRBD_dom"/>
</dbReference>
<dbReference type="PANTHER" id="PTHR14950:SF37">
    <property type="entry name" value="ENDORIBONUCLEASE DICER"/>
    <property type="match status" value="1"/>
</dbReference>
<feature type="binding site" evidence="11">
    <location>
        <position position="119"/>
    </location>
    <ligand>
        <name>Mg(2+)</name>
        <dbReference type="ChEBI" id="CHEBI:18420"/>
    </ligand>
</feature>
<dbReference type="GO" id="GO:0006364">
    <property type="term" value="P:rRNA processing"/>
    <property type="evidence" value="ECO:0007669"/>
    <property type="project" value="UniProtKB-UniRule"/>
</dbReference>
<dbReference type="HAMAP" id="MF_00104">
    <property type="entry name" value="RNase_III"/>
    <property type="match status" value="1"/>
</dbReference>
<sequence>MKLDLLENKINYKFNNKSLLRGALTHPSYDLSLKGAEKRRFYQRLEFMGDAVLSSAIVDMLYHSYPDSSEGELALFHTNLVKSSSIVKVAQNINLFEHIIFGKSDLKYSEISFLENSMESLLGAIYIDGGYDLLRNRVIKLWNNLILSSDFFSKKSAKSELQEYLQKKGMSIPQYQLLNTTGTDHNPIFTIIVIGGGKESSGQGKSKKIAEENAAINLLNKFKEDKSAS</sequence>
<comment type="function">
    <text evidence="10 11">Digests double-stranded RNA. Involved in the processing of primary rRNA transcript to yield the immediate precursors to the large and small rRNAs (23S and 16S). Processes some mRNAs, and tRNAs when they are encoded in the rRNA operon. Processes pre-crRNA and tracrRNA of type II CRISPR loci if present in the organism.</text>
</comment>
<evidence type="ECO:0000256" key="7">
    <source>
        <dbReference type="ARBA" id="ARBA00022801"/>
    </source>
</evidence>
<evidence type="ECO:0000259" key="12">
    <source>
        <dbReference type="PROSITE" id="PS50137"/>
    </source>
</evidence>
<dbReference type="InterPro" id="IPR036389">
    <property type="entry name" value="RNase_III_sf"/>
</dbReference>
<evidence type="ECO:0000313" key="14">
    <source>
        <dbReference type="EMBL" id="MDZ5761234.1"/>
    </source>
</evidence>
<keyword evidence="3 11" id="KW-0507">mRNA processing</keyword>
<evidence type="ECO:0000256" key="5">
    <source>
        <dbReference type="ARBA" id="ARBA00022723"/>
    </source>
</evidence>
<keyword evidence="8 11" id="KW-0460">Magnesium</keyword>
<feature type="domain" description="DRBM" evidence="12">
    <location>
        <begin position="156"/>
        <end position="224"/>
    </location>
</feature>
<feature type="binding site" evidence="11">
    <location>
        <position position="116"/>
    </location>
    <ligand>
        <name>Mg(2+)</name>
        <dbReference type="ChEBI" id="CHEBI:18420"/>
    </ligand>
</feature>
<dbReference type="CDD" id="cd00593">
    <property type="entry name" value="RIBOc"/>
    <property type="match status" value="1"/>
</dbReference>
<dbReference type="Pfam" id="PF14622">
    <property type="entry name" value="Ribonucleas_3_3"/>
    <property type="match status" value="1"/>
</dbReference>
<dbReference type="Proteomes" id="UP001289135">
    <property type="component" value="Unassembled WGS sequence"/>
</dbReference>
<keyword evidence="6 11" id="KW-0255">Endonuclease</keyword>
<comment type="caution">
    <text evidence="14">The sequence shown here is derived from an EMBL/GenBank/DDBJ whole genome shotgun (WGS) entry which is preliminary data.</text>
</comment>
<dbReference type="GO" id="GO:0006397">
    <property type="term" value="P:mRNA processing"/>
    <property type="evidence" value="ECO:0007669"/>
    <property type="project" value="UniProtKB-UniRule"/>
</dbReference>
<dbReference type="Pfam" id="PF00035">
    <property type="entry name" value="dsrm"/>
    <property type="match status" value="1"/>
</dbReference>
<dbReference type="GO" id="GO:0005737">
    <property type="term" value="C:cytoplasm"/>
    <property type="evidence" value="ECO:0007669"/>
    <property type="project" value="UniProtKB-SubCell"/>
</dbReference>
<comment type="catalytic activity">
    <reaction evidence="1 11">
        <text>Endonucleolytic cleavage to 5'-phosphomonoester.</text>
        <dbReference type="EC" id="3.1.26.3"/>
    </reaction>
</comment>
<feature type="domain" description="RNase III" evidence="13">
    <location>
        <begin position="3"/>
        <end position="130"/>
    </location>
</feature>
<dbReference type="GO" id="GO:0046872">
    <property type="term" value="F:metal ion binding"/>
    <property type="evidence" value="ECO:0007669"/>
    <property type="project" value="UniProtKB-KW"/>
</dbReference>
<dbReference type="RefSeq" id="WP_322498663.1">
    <property type="nucleotide sequence ID" value="NZ_JARGYU010000002.1"/>
</dbReference>
<keyword evidence="4 11" id="KW-0540">Nuclease</keyword>
<dbReference type="EC" id="3.1.26.3" evidence="11"/>
<keyword evidence="15" id="KW-1185">Reference proteome</keyword>
<evidence type="ECO:0000313" key="15">
    <source>
        <dbReference type="Proteomes" id="UP001289135"/>
    </source>
</evidence>
<dbReference type="PROSITE" id="PS50137">
    <property type="entry name" value="DS_RBD"/>
    <property type="match status" value="1"/>
</dbReference>
<comment type="similarity">
    <text evidence="2">Belongs to the ribonuclease III family.</text>
</comment>
<feature type="binding site" evidence="11">
    <location>
        <position position="46"/>
    </location>
    <ligand>
        <name>Mg(2+)</name>
        <dbReference type="ChEBI" id="CHEBI:18420"/>
    </ligand>
</feature>
<keyword evidence="7 11" id="KW-0378">Hydrolase</keyword>
<keyword evidence="9 11" id="KW-0694">RNA-binding</keyword>
<dbReference type="SMART" id="SM00535">
    <property type="entry name" value="RIBOc"/>
    <property type="match status" value="1"/>
</dbReference>
<dbReference type="SUPFAM" id="SSF69065">
    <property type="entry name" value="RNase III domain-like"/>
    <property type="match status" value="1"/>
</dbReference>
<dbReference type="SUPFAM" id="SSF54768">
    <property type="entry name" value="dsRNA-binding domain-like"/>
    <property type="match status" value="1"/>
</dbReference>
<evidence type="ECO:0000256" key="4">
    <source>
        <dbReference type="ARBA" id="ARBA00022722"/>
    </source>
</evidence>
<feature type="active site" evidence="11">
    <location>
        <position position="119"/>
    </location>
</feature>
<dbReference type="AlphaFoldDB" id="A0AAE4VKY8"/>
<keyword evidence="11" id="KW-0699">rRNA-binding</keyword>